<dbReference type="PROSITE" id="PS50943">
    <property type="entry name" value="HTH_CROC1"/>
    <property type="match status" value="1"/>
</dbReference>
<dbReference type="Gene3D" id="1.10.260.40">
    <property type="entry name" value="lambda repressor-like DNA-binding domains"/>
    <property type="match status" value="1"/>
</dbReference>
<protein>
    <recommendedName>
        <fullName evidence="1">HTH cro/C1-type domain-containing protein</fullName>
    </recommendedName>
</protein>
<keyword evidence="4" id="KW-1185">Reference proteome</keyword>
<proteinExistence type="predicted"/>
<dbReference type="RefSeq" id="WP_091608736.1">
    <property type="nucleotide sequence ID" value="NZ_LT629754.1"/>
</dbReference>
<evidence type="ECO:0000313" key="2">
    <source>
        <dbReference type="EMBL" id="SDT46475.1"/>
    </source>
</evidence>
<dbReference type="EMBL" id="LT629754">
    <property type="protein sequence ID" value="SDT46475.1"/>
    <property type="molecule type" value="Genomic_DNA"/>
</dbReference>
<dbReference type="InterPro" id="IPR010982">
    <property type="entry name" value="Lambda_DNA-bd_dom_sf"/>
</dbReference>
<dbReference type="InterPro" id="IPR001387">
    <property type="entry name" value="Cro/C1-type_HTH"/>
</dbReference>
<evidence type="ECO:0000259" key="1">
    <source>
        <dbReference type="PROSITE" id="PS50943"/>
    </source>
</evidence>
<dbReference type="EMBL" id="LT629754">
    <property type="protein sequence ID" value="SDT47743.1"/>
    <property type="molecule type" value="Genomic_DNA"/>
</dbReference>
<feature type="domain" description="HTH cro/C1-type" evidence="1">
    <location>
        <begin position="22"/>
        <end position="64"/>
    </location>
</feature>
<dbReference type="GeneID" id="90593766"/>
<evidence type="ECO:0000313" key="4">
    <source>
        <dbReference type="Proteomes" id="UP000199574"/>
    </source>
</evidence>
<evidence type="ECO:0000313" key="3">
    <source>
        <dbReference type="EMBL" id="SDT47743.1"/>
    </source>
</evidence>
<organism evidence="2 4">
    <name type="scientific">Maribacter dokdonensis</name>
    <dbReference type="NCBI Taxonomy" id="320912"/>
    <lineage>
        <taxon>Bacteria</taxon>
        <taxon>Pseudomonadati</taxon>
        <taxon>Bacteroidota</taxon>
        <taxon>Flavobacteriia</taxon>
        <taxon>Flavobacteriales</taxon>
        <taxon>Flavobacteriaceae</taxon>
        <taxon>Maribacter</taxon>
    </lineage>
</organism>
<accession>A0ABY0V0E9</accession>
<dbReference type="SUPFAM" id="SSF47413">
    <property type="entry name" value="lambda repressor-like DNA-binding domains"/>
    <property type="match status" value="1"/>
</dbReference>
<dbReference type="Proteomes" id="UP000199574">
    <property type="component" value="Chromosome I"/>
</dbReference>
<reference evidence="2 4" key="1">
    <citation type="submission" date="2016-10" db="EMBL/GenBank/DDBJ databases">
        <authorList>
            <person name="Varghese N."/>
            <person name="Submissions S."/>
        </authorList>
    </citation>
    <scope>NUCLEOTIDE SEQUENCE [LARGE SCALE GENOMIC DNA]</scope>
    <source>
        <strain evidence="2 4">MAR_2009_60</strain>
    </source>
</reference>
<sequence>MIYDKKTLERIISYLQLRFPVAELSSELNYSKSAVSNYLNGNKPISAAFVESLEKHYKIKFEDFVTGSPAKRFPALKMDNTKEISIFIAENANELMKDPLFKTVIESLFLRSEIQSLKNDN</sequence>
<gene>
    <name evidence="2" type="ORF">SAMN05192545_3895</name>
    <name evidence="3" type="ORF">SAMN05192545_3947</name>
</gene>
<name>A0ABY0V0E9_9FLAO</name>